<dbReference type="Pfam" id="PF01628">
    <property type="entry name" value="HrcA"/>
    <property type="match status" value="1"/>
</dbReference>
<dbReference type="InterPro" id="IPR002571">
    <property type="entry name" value="HrcA"/>
</dbReference>
<dbReference type="PIRSF" id="PIRSF005485">
    <property type="entry name" value="HrcA"/>
    <property type="match status" value="1"/>
</dbReference>
<dbReference type="HAMAP" id="MF_00081">
    <property type="entry name" value="HrcA"/>
    <property type="match status" value="1"/>
</dbReference>
<dbReference type="InterPro" id="IPR036388">
    <property type="entry name" value="WH-like_DNA-bd_sf"/>
</dbReference>
<dbReference type="Gene3D" id="3.30.390.60">
    <property type="entry name" value="Heat-inducible transcription repressor hrca homolog, domain 3"/>
    <property type="match status" value="1"/>
</dbReference>
<proteinExistence type="inferred from homology"/>
<dbReference type="EMBL" id="CP015378">
    <property type="protein sequence ID" value="ANC77930.1"/>
    <property type="molecule type" value="Genomic_DNA"/>
</dbReference>
<evidence type="ECO:0000313" key="9">
    <source>
        <dbReference type="Proteomes" id="UP000076623"/>
    </source>
</evidence>
<dbReference type="FunFam" id="1.10.10.10:FF:000049">
    <property type="entry name" value="Heat-inducible transcription repressor HrcA"/>
    <property type="match status" value="1"/>
</dbReference>
<accession>A0A160IPL7</accession>
<protein>
    <recommendedName>
        <fullName evidence="6">Heat-inducible transcription repressor HrcA</fullName>
    </recommendedName>
</protein>
<keyword evidence="4 6" id="KW-0804">Transcription</keyword>
<keyword evidence="9" id="KW-1185">Reference proteome</keyword>
<dbReference type="SUPFAM" id="SSF46785">
    <property type="entry name" value="Winged helix' DNA-binding domain"/>
    <property type="match status" value="1"/>
</dbReference>
<dbReference type="NCBIfam" id="TIGR00331">
    <property type="entry name" value="hrcA"/>
    <property type="match status" value="1"/>
</dbReference>
<dbReference type="GO" id="GO:0003677">
    <property type="term" value="F:DNA binding"/>
    <property type="evidence" value="ECO:0007669"/>
    <property type="project" value="InterPro"/>
</dbReference>
<keyword evidence="2 6" id="KW-0805">Transcription regulation</keyword>
<feature type="domain" description="Heat-inducible transcription repressor HrcA C-terminal" evidence="7">
    <location>
        <begin position="104"/>
        <end position="322"/>
    </location>
</feature>
<comment type="function">
    <text evidence="5 6">Negative regulator of class I heat shock genes (grpE-dnaK-dnaJ and groELS operons). Prevents heat-shock induction of these operons.</text>
</comment>
<name>A0A160IPL7_9BACL</name>
<reference evidence="8 9" key="1">
    <citation type="submission" date="2016-04" db="EMBL/GenBank/DDBJ databases">
        <title>Complete genome sequence of Fictibacillus phosphorivorans G25-29, a strain toxic to nematodes.</title>
        <authorList>
            <person name="Zheng Z."/>
        </authorList>
    </citation>
    <scope>NUCLEOTIDE SEQUENCE [LARGE SCALE GENOMIC DNA]</scope>
    <source>
        <strain evidence="8 9">G25-29</strain>
    </source>
</reference>
<evidence type="ECO:0000256" key="1">
    <source>
        <dbReference type="ARBA" id="ARBA00022491"/>
    </source>
</evidence>
<evidence type="ECO:0000313" key="8">
    <source>
        <dbReference type="EMBL" id="ANC77930.1"/>
    </source>
</evidence>
<dbReference type="InterPro" id="IPR036390">
    <property type="entry name" value="WH_DNA-bd_sf"/>
</dbReference>
<dbReference type="Proteomes" id="UP000076623">
    <property type="component" value="Chromosome"/>
</dbReference>
<dbReference type="PANTHER" id="PTHR34824:SF1">
    <property type="entry name" value="HEAT-INDUCIBLE TRANSCRIPTION REPRESSOR HRCA"/>
    <property type="match status" value="1"/>
</dbReference>
<dbReference type="SUPFAM" id="SSF55781">
    <property type="entry name" value="GAF domain-like"/>
    <property type="match status" value="1"/>
</dbReference>
<evidence type="ECO:0000256" key="6">
    <source>
        <dbReference type="HAMAP-Rule" id="MF_00081"/>
    </source>
</evidence>
<keyword evidence="1 6" id="KW-0678">Repressor</keyword>
<dbReference type="Gene3D" id="3.30.450.40">
    <property type="match status" value="1"/>
</dbReference>
<evidence type="ECO:0000256" key="2">
    <source>
        <dbReference type="ARBA" id="ARBA00023015"/>
    </source>
</evidence>
<dbReference type="InterPro" id="IPR029016">
    <property type="entry name" value="GAF-like_dom_sf"/>
</dbReference>
<dbReference type="PANTHER" id="PTHR34824">
    <property type="entry name" value="HEAT-INDUCIBLE TRANSCRIPTION REPRESSOR HRCA"/>
    <property type="match status" value="1"/>
</dbReference>
<gene>
    <name evidence="6" type="primary">hrcA</name>
    <name evidence="8" type="ORF">ABE65_014455</name>
</gene>
<dbReference type="GO" id="GO:0045892">
    <property type="term" value="P:negative regulation of DNA-templated transcription"/>
    <property type="evidence" value="ECO:0007669"/>
    <property type="project" value="UniProtKB-UniRule"/>
</dbReference>
<dbReference type="AlphaFoldDB" id="A0A160IPL7"/>
<dbReference type="RefSeq" id="WP_066396310.1">
    <property type="nucleotide sequence ID" value="NZ_CP015378.1"/>
</dbReference>
<dbReference type="InterPro" id="IPR023120">
    <property type="entry name" value="WHTH_transcript_rep_HrcA_IDD"/>
</dbReference>
<comment type="similarity">
    <text evidence="6">Belongs to the HrcA family.</text>
</comment>
<organism evidence="8 9">
    <name type="scientific">Fictibacillus phosphorivorans</name>
    <dbReference type="NCBI Taxonomy" id="1221500"/>
    <lineage>
        <taxon>Bacteria</taxon>
        <taxon>Bacillati</taxon>
        <taxon>Bacillota</taxon>
        <taxon>Bacilli</taxon>
        <taxon>Bacillales</taxon>
        <taxon>Fictibacillaceae</taxon>
        <taxon>Fictibacillus</taxon>
    </lineage>
</organism>
<evidence type="ECO:0000256" key="5">
    <source>
        <dbReference type="ARBA" id="ARBA00055319"/>
    </source>
</evidence>
<keyword evidence="3 6" id="KW-0346">Stress response</keyword>
<dbReference type="InterPro" id="IPR021153">
    <property type="entry name" value="HrcA_C"/>
</dbReference>
<evidence type="ECO:0000256" key="3">
    <source>
        <dbReference type="ARBA" id="ARBA00023016"/>
    </source>
</evidence>
<dbReference type="STRING" id="1221500.ABE65_014455"/>
<sequence>MLTERQLFILRVLIDDYIKHVEPVGSRTISKREDITYSPATIRNELADLEDLGFLEKTHTSSGRIPSEKGYRFYVDHLLPSLSMKESEIGHSELLFTEKVQEAEALFDQSAKILSDLTNYTSVVLGPNALDMKLKHMQIIPISSQVAVAIFVTNTGHVENRQIVLPDTIEPSELEKLVNILNERLAGVRLIELNTRIQKELSAVFKKHLKDYQNMCVFLDQLLLWSKKEKLFYGGKTNMLSQPEFRDLDKVRPLLDFLETRDLMEKLVSSTQKGLTIRIGTENEHEAMKNCSVINASYTMHGKHIGTISLIGPTRMEYQKVISLLDSLSKEMTNRLNDFSN</sequence>
<dbReference type="KEGG" id="fpn:ABE65_014455"/>
<evidence type="ECO:0000256" key="4">
    <source>
        <dbReference type="ARBA" id="ARBA00023163"/>
    </source>
</evidence>
<evidence type="ECO:0000259" key="7">
    <source>
        <dbReference type="Pfam" id="PF01628"/>
    </source>
</evidence>
<dbReference type="Gene3D" id="1.10.10.10">
    <property type="entry name" value="Winged helix-like DNA-binding domain superfamily/Winged helix DNA-binding domain"/>
    <property type="match status" value="1"/>
</dbReference>